<dbReference type="InterPro" id="IPR038588">
    <property type="entry name" value="XS_domain_sf"/>
</dbReference>
<evidence type="ECO:0000259" key="1">
    <source>
        <dbReference type="Pfam" id="PF03468"/>
    </source>
</evidence>
<proteinExistence type="predicted"/>
<dbReference type="Pfam" id="PF03468">
    <property type="entry name" value="XS"/>
    <property type="match status" value="1"/>
</dbReference>
<feature type="domain" description="XS" evidence="1">
    <location>
        <begin position="75"/>
        <end position="157"/>
    </location>
</feature>
<reference evidence="2" key="1">
    <citation type="submission" date="2018-04" db="EMBL/GenBank/DDBJ databases">
        <title>WGS assembly of Panicum hallii.</title>
        <authorList>
            <person name="Lovell J."/>
            <person name="Jenkins J."/>
            <person name="Lowry D."/>
            <person name="Mamidi S."/>
            <person name="Sreedasyam A."/>
            <person name="Weng X."/>
            <person name="Barry K."/>
            <person name="Bonette J."/>
            <person name="Campitelli B."/>
            <person name="Daum C."/>
            <person name="Gordon S."/>
            <person name="Gould B."/>
            <person name="Lipzen A."/>
            <person name="Macqueen A."/>
            <person name="Palacio-Mejia J."/>
            <person name="Plott C."/>
            <person name="Shakirov E."/>
            <person name="Shu S."/>
            <person name="Yoshinaga Y."/>
            <person name="Zane M."/>
            <person name="Rokhsar D."/>
            <person name="Grimwood J."/>
            <person name="Schmutz J."/>
            <person name="Juenger T."/>
        </authorList>
    </citation>
    <scope>NUCLEOTIDE SEQUENCE [LARGE SCALE GENOMIC DNA]</scope>
    <source>
        <strain evidence="2">FIL2</strain>
    </source>
</reference>
<organism evidence="2">
    <name type="scientific">Panicum hallii</name>
    <dbReference type="NCBI Taxonomy" id="206008"/>
    <lineage>
        <taxon>Eukaryota</taxon>
        <taxon>Viridiplantae</taxon>
        <taxon>Streptophyta</taxon>
        <taxon>Embryophyta</taxon>
        <taxon>Tracheophyta</taxon>
        <taxon>Spermatophyta</taxon>
        <taxon>Magnoliopsida</taxon>
        <taxon>Liliopsida</taxon>
        <taxon>Poales</taxon>
        <taxon>Poaceae</taxon>
        <taxon>PACMAD clade</taxon>
        <taxon>Panicoideae</taxon>
        <taxon>Panicodae</taxon>
        <taxon>Paniceae</taxon>
        <taxon>Panicinae</taxon>
        <taxon>Panicum</taxon>
        <taxon>Panicum sect. Panicum</taxon>
    </lineage>
</organism>
<accession>A0A2S3HTR3</accession>
<dbReference type="InterPro" id="IPR005380">
    <property type="entry name" value="XS_domain"/>
</dbReference>
<dbReference type="EMBL" id="CM008050">
    <property type="protein sequence ID" value="PAN29561.2"/>
    <property type="molecule type" value="Genomic_DNA"/>
</dbReference>
<name>A0A2S3HTR3_9POAL</name>
<dbReference type="Gene3D" id="3.30.70.2890">
    <property type="entry name" value="XS domain"/>
    <property type="match status" value="2"/>
</dbReference>
<dbReference type="PANTHER" id="PTHR21596:SF3">
    <property type="entry name" value="FACTOR OF DNA METHYLATION 1-RELATED"/>
    <property type="match status" value="1"/>
</dbReference>
<dbReference type="PANTHER" id="PTHR21596">
    <property type="entry name" value="RIBONUCLEASE P SUBUNIT P38"/>
    <property type="match status" value="1"/>
</dbReference>
<dbReference type="Proteomes" id="UP000243499">
    <property type="component" value="Chromosome 5"/>
</dbReference>
<protein>
    <recommendedName>
        <fullName evidence="1">XS domain-containing protein</fullName>
    </recommendedName>
</protein>
<dbReference type="GO" id="GO:0080188">
    <property type="term" value="P:gene silencing by siRNA-directed DNA methylation"/>
    <property type="evidence" value="ECO:0007669"/>
    <property type="project" value="InterPro"/>
</dbReference>
<sequence length="276" mass="31129">MGEGSEFDEWEAKTYAGLISGDLKVKNVAGASTNSGVKATHSALIKHLNNSHGKSSEPQSQQVAMEPRLPEYRGKQYVWPWMGVLVNVPTKWEDGHRVRASAARLKEQLSHFRPLKVTALWNARGHTGTAITEFGNDWSGFENARAFGSYFMAEGHGPTGARLRKSGTLKTINDFENEIVRKTGRLVSHLASQVEVKDRHLNELECGYNGIIESLDKMIGENEKLKLSHEKRISEKQQQARIHSLAIIEKNQKLRLELDSKINELDVNTEQEKQMW</sequence>
<dbReference type="AlphaFoldDB" id="A0A2S3HTR3"/>
<gene>
    <name evidence="2" type="ORF">PAHAL_5G233600</name>
</gene>
<evidence type="ECO:0000313" key="2">
    <source>
        <dbReference type="EMBL" id="PAN29561.2"/>
    </source>
</evidence>
<dbReference type="Gramene" id="PAN29561">
    <property type="protein sequence ID" value="PAN29561"/>
    <property type="gene ID" value="PAHAL_5G233600"/>
</dbReference>
<dbReference type="InterPro" id="IPR045177">
    <property type="entry name" value="FDM1-5/IDN2"/>
</dbReference>